<reference evidence="2 3" key="1">
    <citation type="submission" date="2018-07" db="EMBL/GenBank/DDBJ databases">
        <title>Freshwater and sediment microbial communities from various areas in North America, analyzing microbe dynamics in response to fracking.</title>
        <authorList>
            <person name="Lamendella R."/>
        </authorList>
    </citation>
    <scope>NUCLEOTIDE SEQUENCE [LARGE SCALE GENOMIC DNA]</scope>
    <source>
        <strain evidence="2 3">105B</strain>
    </source>
</reference>
<proteinExistence type="predicted"/>
<keyword evidence="1" id="KW-0175">Coiled coil</keyword>
<organism evidence="2 3">
    <name type="scientific">Marinobacter nauticus</name>
    <name type="common">Marinobacter hydrocarbonoclasticus</name>
    <name type="synonym">Marinobacter aquaeolei</name>
    <dbReference type="NCBI Taxonomy" id="2743"/>
    <lineage>
        <taxon>Bacteria</taxon>
        <taxon>Pseudomonadati</taxon>
        <taxon>Pseudomonadota</taxon>
        <taxon>Gammaproteobacteria</taxon>
        <taxon>Pseudomonadales</taxon>
        <taxon>Marinobacteraceae</taxon>
        <taxon>Marinobacter</taxon>
    </lineage>
</organism>
<protein>
    <submittedName>
        <fullName evidence="2">Uncharacterized protein</fullName>
    </submittedName>
</protein>
<feature type="coiled-coil region" evidence="1">
    <location>
        <begin position="111"/>
        <end position="151"/>
    </location>
</feature>
<dbReference type="EMBL" id="QPJI01000006">
    <property type="protein sequence ID" value="RCW69018.1"/>
    <property type="molecule type" value="Genomic_DNA"/>
</dbReference>
<accession>A0A368XPR9</accession>
<evidence type="ECO:0000313" key="3">
    <source>
        <dbReference type="Proteomes" id="UP000253647"/>
    </source>
</evidence>
<sequence>MPELVERALLILDAFLRECCDRKWTIQIPAANDRNKNSVEVDGIPILFSVIEQRRQEKIKSQNSWSEWDYTYHSTGILRFQYSSSTSIWHEIKDRKQSGLEDQINEIIHAIESEVERVKKAEKARQENERLSRLRDKLSRLIEKVLAHNQACDERLDHYLAEFKRAQRIRQLVDAFRRNILPEDLQSQHENWLKWLGTKADEHDPTTNLCALDFTVPLDIKSRVKEMIAEDPEQYGVLQELDLDTSIENTLRWLASTRVNHHW</sequence>
<gene>
    <name evidence="2" type="ORF">DET61_106113</name>
</gene>
<dbReference type="Proteomes" id="UP000253647">
    <property type="component" value="Unassembled WGS sequence"/>
</dbReference>
<evidence type="ECO:0000256" key="1">
    <source>
        <dbReference type="SAM" id="Coils"/>
    </source>
</evidence>
<comment type="caution">
    <text evidence="2">The sequence shown here is derived from an EMBL/GenBank/DDBJ whole genome shotgun (WGS) entry which is preliminary data.</text>
</comment>
<name>A0A368XPR9_MARNT</name>
<evidence type="ECO:0000313" key="2">
    <source>
        <dbReference type="EMBL" id="RCW69018.1"/>
    </source>
</evidence>
<dbReference type="AlphaFoldDB" id="A0A368XPR9"/>